<reference evidence="1" key="1">
    <citation type="journal article" date="2019" name="MBio">
        <title>Virus Genomes from Deep Sea Sediments Expand the Ocean Megavirome and Support Independent Origins of Viral Gigantism.</title>
        <authorList>
            <person name="Backstrom D."/>
            <person name="Yutin N."/>
            <person name="Jorgensen S.L."/>
            <person name="Dharamshi J."/>
            <person name="Homa F."/>
            <person name="Zaremba-Niedwiedzka K."/>
            <person name="Spang A."/>
            <person name="Wolf Y.I."/>
            <person name="Koonin E.V."/>
            <person name="Ettema T.J."/>
        </authorList>
    </citation>
    <scope>NUCLEOTIDE SEQUENCE</scope>
</reference>
<evidence type="ECO:0000313" key="1">
    <source>
        <dbReference type="EMBL" id="QBK92821.1"/>
    </source>
</evidence>
<name>A0A481ZDT1_9VIRU</name>
<accession>A0A481ZDT1</accession>
<dbReference type="EMBL" id="MK500584">
    <property type="protein sequence ID" value="QBK92821.1"/>
    <property type="molecule type" value="Genomic_DNA"/>
</dbReference>
<proteinExistence type="predicted"/>
<organism evidence="1">
    <name type="scientific">Pithovirus LCPAC401</name>
    <dbReference type="NCBI Taxonomy" id="2506595"/>
    <lineage>
        <taxon>Viruses</taxon>
        <taxon>Pithoviruses</taxon>
    </lineage>
</organism>
<sequence>MAIYRTFSEVRRSYRDEEIYQVDYFSSIEEARKYGLSSNLINVTIFSLMKLDKKTGQFNEIELMEGVGDEEEDVDDSFPLRRLTREEISELPKFIYLFTHSEIGASYDETGTVAYIDEESLLKNSTDIYDTWKSVLKTSKPLRETYDQYRMFNGVVKGDENFNTFEDALEEILPSDYRETYMEKYEIDNPKSVEFLEYNFSSEEKLRSVYEFARAYAGFHSPEEEKEILIIKDRLQNYDISTLNLMRRALGGRYESVNDKEENIDRYLELRSEIPDESKDWYEKCTADVDPITLEDLKDYNRNEVVTIYLGYRSKGECYVIDELLNYWKTSSGFVTYEYSDRRYYKLPLSNTWVDSAVHYWIRIIKDNVELPRSLHLSPSSKRMLVRGTEKRFRIDTWAKNLSRIADR</sequence>
<protein>
    <submittedName>
        <fullName evidence="1">Uncharacterized protein</fullName>
    </submittedName>
</protein>
<gene>
    <name evidence="1" type="ORF">LCPAC401_04590</name>
</gene>